<accession>A0A7C8VLI1</accession>
<dbReference type="AlphaFoldDB" id="A0A7C8VLI1"/>
<comment type="caution">
    <text evidence="2">The sequence shown here is derived from an EMBL/GenBank/DDBJ whole genome shotgun (WGS) entry which is preliminary data.</text>
</comment>
<name>A0A7C8VLI1_ORBOL</name>
<evidence type="ECO:0000313" key="2">
    <source>
        <dbReference type="EMBL" id="KAF3275983.1"/>
    </source>
</evidence>
<dbReference type="Proteomes" id="UP000474640">
    <property type="component" value="Unassembled WGS sequence"/>
</dbReference>
<evidence type="ECO:0000313" key="3">
    <source>
        <dbReference type="Proteomes" id="UP000474640"/>
    </source>
</evidence>
<feature type="compositionally biased region" description="Basic and acidic residues" evidence="1">
    <location>
        <begin position="28"/>
        <end position="51"/>
    </location>
</feature>
<feature type="region of interest" description="Disordered" evidence="1">
    <location>
        <begin position="17"/>
        <end position="59"/>
    </location>
</feature>
<reference evidence="2 3" key="1">
    <citation type="submission" date="2020-01" db="EMBL/GenBank/DDBJ databases">
        <authorList>
            <person name="Palmer J.M."/>
        </authorList>
    </citation>
    <scope>NUCLEOTIDE SEQUENCE [LARGE SCALE GENOMIC DNA]</scope>
    <source>
        <strain evidence="2 3">TWF970</strain>
    </source>
</reference>
<evidence type="ECO:0000256" key="1">
    <source>
        <dbReference type="SAM" id="MobiDB-lite"/>
    </source>
</evidence>
<proteinExistence type="predicted"/>
<dbReference type="EMBL" id="JAABOJ010000035">
    <property type="protein sequence ID" value="KAF3275983.1"/>
    <property type="molecule type" value="Genomic_DNA"/>
</dbReference>
<gene>
    <name evidence="2" type="ORF">TWF970_006592</name>
</gene>
<sequence length="59" mass="6603">MSGSDWGLPKLQVVHLGNFGLAEEDQEEGGRHEESDSEEDRSNFPKDHEIAYHGLAMGY</sequence>
<organism evidence="2 3">
    <name type="scientific">Orbilia oligospora</name>
    <name type="common">Nematode-trapping fungus</name>
    <name type="synonym">Arthrobotrys oligospora</name>
    <dbReference type="NCBI Taxonomy" id="2813651"/>
    <lineage>
        <taxon>Eukaryota</taxon>
        <taxon>Fungi</taxon>
        <taxon>Dikarya</taxon>
        <taxon>Ascomycota</taxon>
        <taxon>Pezizomycotina</taxon>
        <taxon>Orbiliomycetes</taxon>
        <taxon>Orbiliales</taxon>
        <taxon>Orbiliaceae</taxon>
        <taxon>Orbilia</taxon>
    </lineage>
</organism>
<protein>
    <submittedName>
        <fullName evidence="2">Uncharacterized protein</fullName>
    </submittedName>
</protein>